<protein>
    <submittedName>
        <fullName evidence="4">Sulfurtransferase TusA family protein</fullName>
    </submittedName>
</protein>
<comment type="caution">
    <text evidence="4">The sequence shown here is derived from an EMBL/GenBank/DDBJ whole genome shotgun (WGS) entry which is preliminary data.</text>
</comment>
<reference evidence="4 5" key="1">
    <citation type="submission" date="2024-06" db="EMBL/GenBank/DDBJ databases">
        <title>The Natural Products Discovery Center: Release of the First 8490 Sequenced Strains for Exploring Actinobacteria Biosynthetic Diversity.</title>
        <authorList>
            <person name="Kalkreuter E."/>
            <person name="Kautsar S.A."/>
            <person name="Yang D."/>
            <person name="Bader C.D."/>
            <person name="Teijaro C.N."/>
            <person name="Fluegel L."/>
            <person name="Davis C.M."/>
            <person name="Simpson J.R."/>
            <person name="Lauterbach L."/>
            <person name="Steele A.D."/>
            <person name="Gui C."/>
            <person name="Meng S."/>
            <person name="Li G."/>
            <person name="Viehrig K."/>
            <person name="Ye F."/>
            <person name="Su P."/>
            <person name="Kiefer A.F."/>
            <person name="Nichols A."/>
            <person name="Cepeda A.J."/>
            <person name="Yan W."/>
            <person name="Fan B."/>
            <person name="Jiang Y."/>
            <person name="Adhikari A."/>
            <person name="Zheng C.-J."/>
            <person name="Schuster L."/>
            <person name="Cowan T.M."/>
            <person name="Smanski M.J."/>
            <person name="Chevrette M.G."/>
            <person name="De Carvalho L.P.S."/>
            <person name="Shen B."/>
        </authorList>
    </citation>
    <scope>NUCLEOTIDE SEQUENCE [LARGE SCALE GENOMIC DNA]</scope>
    <source>
        <strain evidence="4 5">NPDC050100</strain>
    </source>
</reference>
<comment type="similarity">
    <text evidence="1">Belongs to the sulfur carrier protein TusA family.</text>
</comment>
<dbReference type="Pfam" id="PF01206">
    <property type="entry name" value="TusA"/>
    <property type="match status" value="1"/>
</dbReference>
<proteinExistence type="inferred from homology"/>
<keyword evidence="5" id="KW-1185">Reference proteome</keyword>
<dbReference type="EMBL" id="JBFALK010000040">
    <property type="protein sequence ID" value="MEV0974992.1"/>
    <property type="molecule type" value="Genomic_DNA"/>
</dbReference>
<evidence type="ECO:0000259" key="3">
    <source>
        <dbReference type="PROSITE" id="PS01148"/>
    </source>
</evidence>
<dbReference type="InterPro" id="IPR036868">
    <property type="entry name" value="TusA-like_sf"/>
</dbReference>
<feature type="region of interest" description="Disordered" evidence="2">
    <location>
        <begin position="1"/>
        <end position="26"/>
    </location>
</feature>
<dbReference type="PANTHER" id="PTHR33279">
    <property type="entry name" value="SULFUR CARRIER PROTEIN YEDF-RELATED"/>
    <property type="match status" value="1"/>
</dbReference>
<accession>A0ABV3GTZ5</accession>
<gene>
    <name evidence="4" type="ORF">AB0I59_40925</name>
</gene>
<evidence type="ECO:0000256" key="2">
    <source>
        <dbReference type="SAM" id="MobiDB-lite"/>
    </source>
</evidence>
<dbReference type="Gene3D" id="3.30.110.40">
    <property type="entry name" value="TusA-like domain"/>
    <property type="match status" value="1"/>
</dbReference>
<dbReference type="InterPro" id="IPR001455">
    <property type="entry name" value="TusA-like"/>
</dbReference>
<dbReference type="CDD" id="cd00291">
    <property type="entry name" value="SirA_YedF_YeeD"/>
    <property type="match status" value="1"/>
</dbReference>
<evidence type="ECO:0000313" key="5">
    <source>
        <dbReference type="Proteomes" id="UP001551675"/>
    </source>
</evidence>
<dbReference type="SUPFAM" id="SSF64307">
    <property type="entry name" value="SirA-like"/>
    <property type="match status" value="1"/>
</dbReference>
<dbReference type="PROSITE" id="PS01148">
    <property type="entry name" value="UPF0033"/>
    <property type="match status" value="1"/>
</dbReference>
<sequence>MWRRRSGAGKSEPEEQQWSEPRAEAREPAALTIDALGRKCPIPIIMLADQINQVPMGAVVEVLADDPAAVTDIPAWCRLKSHAHVGSVEIPQGGWSIQVRRNY</sequence>
<name>A0ABV3GTZ5_MICGL</name>
<dbReference type="PANTHER" id="PTHR33279:SF6">
    <property type="entry name" value="SULFUR CARRIER PROTEIN YEDF-RELATED"/>
    <property type="match status" value="1"/>
</dbReference>
<evidence type="ECO:0000313" key="4">
    <source>
        <dbReference type="EMBL" id="MEV0974992.1"/>
    </source>
</evidence>
<organism evidence="4 5">
    <name type="scientific">Microtetraspora glauca</name>
    <dbReference type="NCBI Taxonomy" id="1996"/>
    <lineage>
        <taxon>Bacteria</taxon>
        <taxon>Bacillati</taxon>
        <taxon>Actinomycetota</taxon>
        <taxon>Actinomycetes</taxon>
        <taxon>Streptosporangiales</taxon>
        <taxon>Streptosporangiaceae</taxon>
        <taxon>Microtetraspora</taxon>
    </lineage>
</organism>
<evidence type="ECO:0000256" key="1">
    <source>
        <dbReference type="ARBA" id="ARBA00008984"/>
    </source>
</evidence>
<dbReference type="Proteomes" id="UP001551675">
    <property type="component" value="Unassembled WGS sequence"/>
</dbReference>
<dbReference type="RefSeq" id="WP_358142230.1">
    <property type="nucleotide sequence ID" value="NZ_JBFALK010000040.1"/>
</dbReference>
<feature type="domain" description="UPF0033" evidence="3">
    <location>
        <begin position="33"/>
        <end position="57"/>
    </location>
</feature>